<dbReference type="SUPFAM" id="SSF143011">
    <property type="entry name" value="RelE-like"/>
    <property type="match status" value="1"/>
</dbReference>
<dbReference type="InterPro" id="IPR035093">
    <property type="entry name" value="RelE/ParE_toxin_dom_sf"/>
</dbReference>
<dbReference type="Proteomes" id="UP000179241">
    <property type="component" value="Unassembled WGS sequence"/>
</dbReference>
<keyword evidence="1" id="KW-1277">Toxin-antitoxin system</keyword>
<dbReference type="InterPro" id="IPR052747">
    <property type="entry name" value="TA_system_RelE_toxin"/>
</dbReference>
<proteinExistence type="predicted"/>
<dbReference type="Gene3D" id="3.30.2310.20">
    <property type="entry name" value="RelE-like"/>
    <property type="match status" value="1"/>
</dbReference>
<evidence type="ECO:0008006" key="4">
    <source>
        <dbReference type="Google" id="ProtNLM"/>
    </source>
</evidence>
<dbReference type="InterPro" id="IPR007712">
    <property type="entry name" value="RelE/ParE_toxin"/>
</dbReference>
<name>A0A1F8CMT3_9BACT</name>
<organism evidence="2 3">
    <name type="scientific">Candidatus Woesebacteria bacterium RIFOXYA1_FULL_43_9</name>
    <dbReference type="NCBI Taxonomy" id="1802534"/>
    <lineage>
        <taxon>Bacteria</taxon>
        <taxon>Candidatus Woeseibacteriota</taxon>
    </lineage>
</organism>
<reference evidence="2 3" key="1">
    <citation type="journal article" date="2016" name="Nat. Commun.">
        <title>Thousands of microbial genomes shed light on interconnected biogeochemical processes in an aquifer system.</title>
        <authorList>
            <person name="Anantharaman K."/>
            <person name="Brown C.T."/>
            <person name="Hug L.A."/>
            <person name="Sharon I."/>
            <person name="Castelle C.J."/>
            <person name="Probst A.J."/>
            <person name="Thomas B.C."/>
            <person name="Singh A."/>
            <person name="Wilkins M.J."/>
            <person name="Karaoz U."/>
            <person name="Brodie E.L."/>
            <person name="Williams K.H."/>
            <person name="Hubbard S.S."/>
            <person name="Banfield J.F."/>
        </authorList>
    </citation>
    <scope>NUCLEOTIDE SEQUENCE [LARGE SCALE GENOMIC DNA]</scope>
</reference>
<comment type="caution">
    <text evidence="2">The sequence shown here is derived from an EMBL/GenBank/DDBJ whole genome shotgun (WGS) entry which is preliminary data.</text>
</comment>
<evidence type="ECO:0000256" key="1">
    <source>
        <dbReference type="ARBA" id="ARBA00022649"/>
    </source>
</evidence>
<dbReference type="Pfam" id="PF05016">
    <property type="entry name" value="ParE_toxin"/>
    <property type="match status" value="1"/>
</dbReference>
<dbReference type="EMBL" id="MGHU01000014">
    <property type="protein sequence ID" value="OGM77643.1"/>
    <property type="molecule type" value="Genomic_DNA"/>
</dbReference>
<evidence type="ECO:0000313" key="3">
    <source>
        <dbReference type="Proteomes" id="UP000179241"/>
    </source>
</evidence>
<evidence type="ECO:0000313" key="2">
    <source>
        <dbReference type="EMBL" id="OGM77643.1"/>
    </source>
</evidence>
<sequence length="86" mass="10294">MYKVKLHKKSQKFLEKINKNDAIRIIRKLEILSKSPLSKNLDIKKLEGCFPDSYRLRVGEIRVIYEIINDLEVIYIHDIDFRGNIY</sequence>
<accession>A0A1F8CMT3</accession>
<protein>
    <recommendedName>
        <fullName evidence="4">Plasmid stabilization protein</fullName>
    </recommendedName>
</protein>
<dbReference type="AlphaFoldDB" id="A0A1F8CMT3"/>
<dbReference type="PANTHER" id="PTHR38813">
    <property type="match status" value="1"/>
</dbReference>
<gene>
    <name evidence="2" type="ORF">A2188_01345</name>
</gene>
<dbReference type="PANTHER" id="PTHR38813:SF1">
    <property type="entry name" value="TOXIN RELE1-RELATED"/>
    <property type="match status" value="1"/>
</dbReference>